<accession>I2CQB5</accession>
<evidence type="ECO:0000256" key="1">
    <source>
        <dbReference type="ARBA" id="ARBA00004395"/>
    </source>
</evidence>
<evidence type="ECO:0000256" key="8">
    <source>
        <dbReference type="ARBA" id="ARBA00031345"/>
    </source>
</evidence>
<dbReference type="GO" id="GO:0000139">
    <property type="term" value="C:Golgi membrane"/>
    <property type="evidence" value="ECO:0007669"/>
    <property type="project" value="UniProtKB-SubCell"/>
</dbReference>
<dbReference type="GO" id="GO:0006890">
    <property type="term" value="P:retrograde vesicle-mediated transport, Golgi to endoplasmic reticulum"/>
    <property type="evidence" value="ECO:0007669"/>
    <property type="project" value="TreeGrafter"/>
</dbReference>
<dbReference type="GO" id="GO:0007030">
    <property type="term" value="P:Golgi organization"/>
    <property type="evidence" value="ECO:0007669"/>
    <property type="project" value="TreeGrafter"/>
</dbReference>
<gene>
    <name evidence="9" type="ORF">NGATSA_3000500</name>
</gene>
<evidence type="ECO:0000256" key="3">
    <source>
        <dbReference type="ARBA" id="ARBA00020984"/>
    </source>
</evidence>
<organism evidence="9">
    <name type="scientific">Nannochloropsis gaditana (strain CCMP526)</name>
    <name type="common">Green microalga</name>
    <name type="synonym">Microchloropsis gaditana</name>
    <dbReference type="NCBI Taxonomy" id="1093141"/>
    <lineage>
        <taxon>Eukaryota</taxon>
        <taxon>Sar</taxon>
        <taxon>Stramenopiles</taxon>
        <taxon>Ochrophyta</taxon>
        <taxon>Eustigmatophyceae</taxon>
        <taxon>Eustigmatales</taxon>
        <taxon>Monodopsidaceae</taxon>
        <taxon>Nannochloropsis</taxon>
    </lineage>
</organism>
<evidence type="ECO:0000256" key="2">
    <source>
        <dbReference type="ARBA" id="ARBA00005831"/>
    </source>
</evidence>
<evidence type="ECO:0000256" key="4">
    <source>
        <dbReference type="ARBA" id="ARBA00022448"/>
    </source>
</evidence>
<evidence type="ECO:0000256" key="7">
    <source>
        <dbReference type="ARBA" id="ARBA00023136"/>
    </source>
</evidence>
<dbReference type="GO" id="GO:0006886">
    <property type="term" value="P:intracellular protein transport"/>
    <property type="evidence" value="ECO:0007669"/>
    <property type="project" value="InterPro"/>
</dbReference>
<evidence type="ECO:0000313" key="9">
    <source>
        <dbReference type="EMBL" id="AFJ69098.1"/>
    </source>
</evidence>
<reference evidence="9" key="1">
    <citation type="journal article" date="2012" name="Bioengineered">
        <title>Additional insights into the genome of the oleaginous model alga Nannochloropsis gaditana.</title>
        <authorList>
            <person name="Jinkerson R.E."/>
            <person name="Radakovits R."/>
            <person name="Posewitz M.C."/>
        </authorList>
    </citation>
    <scope>NUCLEOTIDE SEQUENCE</scope>
    <source>
        <strain evidence="9">CCMP526</strain>
    </source>
</reference>
<sequence>MPGAEERTQVLEQLEAQLEVVLAPKIAAAIQKETTTELQEYAQLYQKLGRLDVLHHEYIKTRPAQLHRAWYAMEATESFSVWLPSTFYKQVLDFITDERRRCLEAFGSPATP</sequence>
<name>I2CQB5_NANGC</name>
<reference evidence="9" key="2">
    <citation type="journal article" date="2012" name="Nat. Commun.">
        <title>Draft genome sequence and genetic transformation of the oleaginous alga Nannochloropis gaditana.</title>
        <authorList>
            <person name="Radakovits R."/>
            <person name="Jinkerson R.E."/>
            <person name="Fuerstenberg S.I."/>
            <person name="Tae H."/>
            <person name="Settlage R.E."/>
            <person name="Boore J.L."/>
            <person name="Posewitz M.C."/>
        </authorList>
    </citation>
    <scope>NUCLEOTIDE SEQUENCE</scope>
    <source>
        <strain evidence="9">CCMP526</strain>
    </source>
</reference>
<evidence type="ECO:0000256" key="6">
    <source>
        <dbReference type="ARBA" id="ARBA00023034"/>
    </source>
</evidence>
<comment type="similarity">
    <text evidence="2">Belongs to the COG7 family.</text>
</comment>
<keyword evidence="6" id="KW-0333">Golgi apparatus</keyword>
<comment type="subcellular location">
    <subcellularLocation>
        <location evidence="1">Golgi apparatus membrane</location>
        <topology evidence="1">Peripheral membrane protein</topology>
    </subcellularLocation>
</comment>
<dbReference type="PANTHER" id="PTHR21443">
    <property type="entry name" value="CONSERVED OLIGOMERIC GOLGI COMPLEX COMPONENT 7"/>
    <property type="match status" value="1"/>
</dbReference>
<dbReference type="PANTHER" id="PTHR21443:SF0">
    <property type="entry name" value="CONSERVED OLIGOMERIC GOLGI COMPLEX SUBUNIT 7"/>
    <property type="match status" value="1"/>
</dbReference>
<protein>
    <recommendedName>
        <fullName evidence="3">Conserved oligomeric Golgi complex subunit 7</fullName>
    </recommendedName>
    <alternativeName>
        <fullName evidence="8">Component of oligomeric Golgi complex 7</fullName>
    </alternativeName>
</protein>
<keyword evidence="7" id="KW-0472">Membrane</keyword>
<evidence type="ECO:0000256" key="5">
    <source>
        <dbReference type="ARBA" id="ARBA00022927"/>
    </source>
</evidence>
<keyword evidence="5" id="KW-0653">Protein transport</keyword>
<proteinExistence type="evidence at transcript level"/>
<feature type="non-terminal residue" evidence="9">
    <location>
        <position position="112"/>
    </location>
</feature>
<dbReference type="AlphaFoldDB" id="I2CQB5"/>
<dbReference type="InterPro" id="IPR019335">
    <property type="entry name" value="COG7"/>
</dbReference>
<keyword evidence="4" id="KW-0813">Transport</keyword>
<dbReference type="Pfam" id="PF10191">
    <property type="entry name" value="COG7"/>
    <property type="match status" value="1"/>
</dbReference>
<dbReference type="GO" id="GO:0017119">
    <property type="term" value="C:Golgi transport complex"/>
    <property type="evidence" value="ECO:0007669"/>
    <property type="project" value="InterPro"/>
</dbReference>
<dbReference type="EMBL" id="JU973898">
    <property type="protein sequence ID" value="AFJ69098.1"/>
    <property type="molecule type" value="mRNA"/>
</dbReference>